<keyword evidence="1" id="KW-0472">Membrane</keyword>
<sequence length="230" mass="27389">MIILGENSRKTVIYSCFHYLHTLISDFDEVALVFYLYQYSGNFTYDSFQFEYKKVFTFIYLIEIAPDFLDPFVTKFFESQKNPDGTDGDFPQLGGVIFLIIGVLLGIFYLILKIRTFIRYYRSSKEYTDFGKGDDPKFIQFKWLILTRLFMNYFGFICGATMTITFGILHLIPFYKSNFMFDEGKFAGPQEFYFETFLKHIIVLSVKYFVLLRFWTPEYFVKAKNYKPIE</sequence>
<evidence type="ECO:0000313" key="3">
    <source>
        <dbReference type="Proteomes" id="UP000094112"/>
    </source>
</evidence>
<protein>
    <submittedName>
        <fullName evidence="2">Uncharacterized protein</fullName>
    </submittedName>
</protein>
<gene>
    <name evidence="2" type="ORF">WICANDRAFT_97374</name>
</gene>
<evidence type="ECO:0000313" key="2">
    <source>
        <dbReference type="EMBL" id="ODQ56963.1"/>
    </source>
</evidence>
<reference evidence="2 3" key="1">
    <citation type="journal article" date="2016" name="Proc. Natl. Acad. Sci. U.S.A.">
        <title>Comparative genomics of biotechnologically important yeasts.</title>
        <authorList>
            <person name="Riley R."/>
            <person name="Haridas S."/>
            <person name="Wolfe K.H."/>
            <person name="Lopes M.R."/>
            <person name="Hittinger C.T."/>
            <person name="Goeker M."/>
            <person name="Salamov A.A."/>
            <person name="Wisecaver J.H."/>
            <person name="Long T.M."/>
            <person name="Calvey C.H."/>
            <person name="Aerts A.L."/>
            <person name="Barry K.W."/>
            <person name="Choi C."/>
            <person name="Clum A."/>
            <person name="Coughlan A.Y."/>
            <person name="Deshpande S."/>
            <person name="Douglass A.P."/>
            <person name="Hanson S.J."/>
            <person name="Klenk H.-P."/>
            <person name="LaButti K.M."/>
            <person name="Lapidus A."/>
            <person name="Lindquist E.A."/>
            <person name="Lipzen A.M."/>
            <person name="Meier-Kolthoff J.P."/>
            <person name="Ohm R.A."/>
            <person name="Otillar R.P."/>
            <person name="Pangilinan J.L."/>
            <person name="Peng Y."/>
            <person name="Rokas A."/>
            <person name="Rosa C.A."/>
            <person name="Scheuner C."/>
            <person name="Sibirny A.A."/>
            <person name="Slot J.C."/>
            <person name="Stielow J.B."/>
            <person name="Sun H."/>
            <person name="Kurtzman C.P."/>
            <person name="Blackwell M."/>
            <person name="Grigoriev I.V."/>
            <person name="Jeffries T.W."/>
        </authorList>
    </citation>
    <scope>NUCLEOTIDE SEQUENCE [LARGE SCALE GENOMIC DNA]</scope>
    <source>
        <strain evidence="3">ATCC 58044 / CBS 1984 / NCYC 433 / NRRL Y-366-8</strain>
    </source>
</reference>
<dbReference type="Proteomes" id="UP000094112">
    <property type="component" value="Unassembled WGS sequence"/>
</dbReference>
<dbReference type="EMBL" id="KV454214">
    <property type="protein sequence ID" value="ODQ56963.1"/>
    <property type="molecule type" value="Genomic_DNA"/>
</dbReference>
<feature type="transmembrane region" description="Helical" evidence="1">
    <location>
        <begin position="192"/>
        <end position="215"/>
    </location>
</feature>
<dbReference type="AlphaFoldDB" id="A0A1E3NV45"/>
<feature type="transmembrane region" description="Helical" evidence="1">
    <location>
        <begin position="12"/>
        <end position="37"/>
    </location>
</feature>
<feature type="transmembrane region" description="Helical" evidence="1">
    <location>
        <begin position="93"/>
        <end position="112"/>
    </location>
</feature>
<feature type="transmembrane region" description="Helical" evidence="1">
    <location>
        <begin position="150"/>
        <end position="172"/>
    </location>
</feature>
<keyword evidence="1" id="KW-0812">Transmembrane</keyword>
<proteinExistence type="predicted"/>
<organism evidence="2 3">
    <name type="scientific">Wickerhamomyces anomalus (strain ATCC 58044 / CBS 1984 / NCYC 433 / NRRL Y-366-8)</name>
    <name type="common">Yeast</name>
    <name type="synonym">Hansenula anomala</name>
    <dbReference type="NCBI Taxonomy" id="683960"/>
    <lineage>
        <taxon>Eukaryota</taxon>
        <taxon>Fungi</taxon>
        <taxon>Dikarya</taxon>
        <taxon>Ascomycota</taxon>
        <taxon>Saccharomycotina</taxon>
        <taxon>Saccharomycetes</taxon>
        <taxon>Phaffomycetales</taxon>
        <taxon>Wickerhamomycetaceae</taxon>
        <taxon>Wickerhamomyces</taxon>
    </lineage>
</organism>
<keyword evidence="1" id="KW-1133">Transmembrane helix</keyword>
<dbReference type="GeneID" id="30203829"/>
<accession>A0A1E3NV45</accession>
<dbReference type="RefSeq" id="XP_019036170.1">
    <property type="nucleotide sequence ID" value="XM_019186583.1"/>
</dbReference>
<name>A0A1E3NV45_WICAA</name>
<keyword evidence="3" id="KW-1185">Reference proteome</keyword>
<evidence type="ECO:0000256" key="1">
    <source>
        <dbReference type="SAM" id="Phobius"/>
    </source>
</evidence>